<evidence type="ECO:0000256" key="2">
    <source>
        <dbReference type="ARBA" id="ARBA00022737"/>
    </source>
</evidence>
<keyword evidence="3" id="KW-1133">Transmembrane helix</keyword>
<evidence type="ECO:0000256" key="1">
    <source>
        <dbReference type="ARBA" id="ARBA00022729"/>
    </source>
</evidence>
<dbReference type="InterPro" id="IPR036300">
    <property type="entry name" value="MIR_dom_sf"/>
</dbReference>
<evidence type="ECO:0000313" key="5">
    <source>
        <dbReference type="EMBL" id="CAD9613842.1"/>
    </source>
</evidence>
<dbReference type="PANTHER" id="PTHR46809">
    <property type="entry name" value="STROMAL CELL-DERIVED FACTOR 2-LIKE PROTEIN"/>
    <property type="match status" value="1"/>
</dbReference>
<dbReference type="SMART" id="SM00472">
    <property type="entry name" value="MIR"/>
    <property type="match status" value="2"/>
</dbReference>
<reference evidence="5" key="1">
    <citation type="submission" date="2021-01" db="EMBL/GenBank/DDBJ databases">
        <authorList>
            <person name="Corre E."/>
            <person name="Pelletier E."/>
            <person name="Niang G."/>
            <person name="Scheremetjew M."/>
            <person name="Finn R."/>
            <person name="Kale V."/>
            <person name="Holt S."/>
            <person name="Cochrane G."/>
            <person name="Meng A."/>
            <person name="Brown T."/>
            <person name="Cohen L."/>
        </authorList>
    </citation>
    <scope>NUCLEOTIDE SEQUENCE</scope>
    <source>
        <strain evidence="5">B650</strain>
    </source>
</reference>
<dbReference type="AlphaFoldDB" id="A0A7S2PQM3"/>
<keyword evidence="3" id="KW-0812">Transmembrane</keyword>
<accession>A0A7S2PQM3</accession>
<keyword evidence="3" id="KW-0472">Membrane</keyword>
<keyword evidence="2" id="KW-0677">Repeat</keyword>
<feature type="domain" description="MIR" evidence="4">
    <location>
        <begin position="48"/>
        <end position="104"/>
    </location>
</feature>
<dbReference type="InterPro" id="IPR016093">
    <property type="entry name" value="MIR_motif"/>
</dbReference>
<feature type="domain" description="MIR" evidence="4">
    <location>
        <begin position="117"/>
        <end position="174"/>
    </location>
</feature>
<dbReference type="SUPFAM" id="SSF82109">
    <property type="entry name" value="MIR domain"/>
    <property type="match status" value="1"/>
</dbReference>
<dbReference type="CDD" id="cd23279">
    <property type="entry name" value="beta-trefoil_MIR_SDF2-like"/>
    <property type="match status" value="1"/>
</dbReference>
<dbReference type="PANTHER" id="PTHR46809:SF2">
    <property type="entry name" value="GH21273P"/>
    <property type="match status" value="1"/>
</dbReference>
<dbReference type="EMBL" id="HBGY01033370">
    <property type="protein sequence ID" value="CAD9613842.1"/>
    <property type="molecule type" value="Transcribed_RNA"/>
</dbReference>
<evidence type="ECO:0000259" key="4">
    <source>
        <dbReference type="PROSITE" id="PS50919"/>
    </source>
</evidence>
<sequence>MIPKSIIIIGTLVAIASLIVAFMKRQPISGKFSSASDNGDDSAYDGDKKYVTCGSAIKLTHKETGYLLNSQSDANWSGRGSGQQVVTLTPVLSSHDSLWLVREAHHGRMDKDICAPSTPVKCSTNIRLTHLSTNKNLHSHKVESQMRGGREVSAFSPRGDGEGDIKDNWIIECERGAKYWERDRPVRLLHSHTLDHLSSDVKNTFNERNCGRNCPIQNHIEVTGVDRDGKSELWLATLGVHFSAS</sequence>
<dbReference type="PROSITE" id="PS50919">
    <property type="entry name" value="MIR"/>
    <property type="match status" value="2"/>
</dbReference>
<organism evidence="5">
    <name type="scientific">Leptocylindrus danicus</name>
    <dbReference type="NCBI Taxonomy" id="163516"/>
    <lineage>
        <taxon>Eukaryota</taxon>
        <taxon>Sar</taxon>
        <taxon>Stramenopiles</taxon>
        <taxon>Ochrophyta</taxon>
        <taxon>Bacillariophyta</taxon>
        <taxon>Coscinodiscophyceae</taxon>
        <taxon>Chaetocerotophycidae</taxon>
        <taxon>Leptocylindrales</taxon>
        <taxon>Leptocylindraceae</taxon>
        <taxon>Leptocylindrus</taxon>
    </lineage>
</organism>
<name>A0A7S2PQM3_9STRA</name>
<evidence type="ECO:0000256" key="3">
    <source>
        <dbReference type="SAM" id="Phobius"/>
    </source>
</evidence>
<gene>
    <name evidence="5" type="ORF">LDAN0321_LOCUS20913</name>
</gene>
<dbReference type="Gene3D" id="2.80.10.50">
    <property type="match status" value="1"/>
</dbReference>
<feature type="transmembrane region" description="Helical" evidence="3">
    <location>
        <begin position="6"/>
        <end position="23"/>
    </location>
</feature>
<protein>
    <recommendedName>
        <fullName evidence="4">MIR domain-containing protein</fullName>
    </recommendedName>
</protein>
<proteinExistence type="predicted"/>
<keyword evidence="1" id="KW-0732">Signal</keyword>